<dbReference type="InterPro" id="IPR024630">
    <property type="entry name" value="Stc1"/>
</dbReference>
<gene>
    <name evidence="3" type="ORF">IFM46972_04748</name>
</gene>
<feature type="domain" description="Stc1" evidence="2">
    <location>
        <begin position="22"/>
        <end position="106"/>
    </location>
</feature>
<proteinExistence type="predicted"/>
<comment type="caution">
    <text evidence="3">The sequence shown here is derived from an EMBL/GenBank/DDBJ whole genome shotgun (WGS) entry which is preliminary data.</text>
</comment>
<evidence type="ECO:0000259" key="2">
    <source>
        <dbReference type="Pfam" id="PF12898"/>
    </source>
</evidence>
<evidence type="ECO:0000313" key="4">
    <source>
        <dbReference type="Proteomes" id="UP000465221"/>
    </source>
</evidence>
<protein>
    <submittedName>
        <fullName evidence="3">Meiotic chromosome segregation protein P8B7.28c</fullName>
    </submittedName>
</protein>
<name>A0A8H3NTY5_9EURO</name>
<organism evidence="3 4">
    <name type="scientific">Aspergillus udagawae</name>
    <dbReference type="NCBI Taxonomy" id="91492"/>
    <lineage>
        <taxon>Eukaryota</taxon>
        <taxon>Fungi</taxon>
        <taxon>Dikarya</taxon>
        <taxon>Ascomycota</taxon>
        <taxon>Pezizomycotina</taxon>
        <taxon>Eurotiomycetes</taxon>
        <taxon>Eurotiomycetidae</taxon>
        <taxon>Eurotiales</taxon>
        <taxon>Aspergillaceae</taxon>
        <taxon>Aspergillus</taxon>
        <taxon>Aspergillus subgen. Fumigati</taxon>
    </lineage>
</organism>
<evidence type="ECO:0000313" key="3">
    <source>
        <dbReference type="EMBL" id="GFF36013.1"/>
    </source>
</evidence>
<feature type="region of interest" description="Disordered" evidence="1">
    <location>
        <begin position="297"/>
        <end position="328"/>
    </location>
</feature>
<sequence length="328" mass="35509">MPPTFRSAYAGGYSDEIKKRIKCGTCNKIRSSSNYSNRQLEALRHVILSHGANVALTKNNAKCRICSGNQTVELKCCICDKIKSLDEFAKAQRQDRDAARCMNCVQSHADAEPVLEEPKLLTESELSTAPDTYTTVSHTDPSSKCSTNAYMEVLTQFQGQVESRSLIASTQRLTLKVAPTAQHVGSSDEQEGIGGASLIEDHNGKDNDNSARRGRPFTAFDSNRVAHRRSGSPSGTSPSVHGGWASWGVDANATVTKPIKKAGNSKFAKVPTLTKMGASLINGPFAEFEKSKRFEKHEAPTMRVPEPIGATVPSDDEAGDEAGLEDYL</sequence>
<dbReference type="EMBL" id="BLKC01000027">
    <property type="protein sequence ID" value="GFF36013.1"/>
    <property type="molecule type" value="Genomic_DNA"/>
</dbReference>
<reference evidence="3 4" key="1">
    <citation type="submission" date="2020-01" db="EMBL/GenBank/DDBJ databases">
        <title>Draft genome sequence of Aspergillus udagawae IFM 46972.</title>
        <authorList>
            <person name="Takahashi H."/>
            <person name="Yaguchi T."/>
        </authorList>
    </citation>
    <scope>NUCLEOTIDE SEQUENCE [LARGE SCALE GENOMIC DNA]</scope>
    <source>
        <strain evidence="3 4">IFM 46972</strain>
    </source>
</reference>
<evidence type="ECO:0000256" key="1">
    <source>
        <dbReference type="SAM" id="MobiDB-lite"/>
    </source>
</evidence>
<feature type="region of interest" description="Disordered" evidence="1">
    <location>
        <begin position="179"/>
        <end position="245"/>
    </location>
</feature>
<feature type="compositionally biased region" description="Acidic residues" evidence="1">
    <location>
        <begin position="314"/>
        <end position="328"/>
    </location>
</feature>
<feature type="compositionally biased region" description="Basic and acidic residues" evidence="1">
    <location>
        <begin position="199"/>
        <end position="211"/>
    </location>
</feature>
<accession>A0A8H3NTY5</accession>
<dbReference type="Pfam" id="PF12898">
    <property type="entry name" value="Stc1"/>
    <property type="match status" value="1"/>
</dbReference>
<dbReference type="Proteomes" id="UP000465221">
    <property type="component" value="Unassembled WGS sequence"/>
</dbReference>
<dbReference type="AlphaFoldDB" id="A0A8H3NTY5"/>